<evidence type="ECO:0000259" key="3">
    <source>
        <dbReference type="PROSITE" id="PS51186"/>
    </source>
</evidence>
<evidence type="ECO:0000313" key="5">
    <source>
        <dbReference type="Proteomes" id="UP001595816"/>
    </source>
</evidence>
<dbReference type="Pfam" id="PF00583">
    <property type="entry name" value="Acetyltransf_1"/>
    <property type="match status" value="2"/>
</dbReference>
<accession>A0ABV8LSK2</accession>
<name>A0ABV8LSK2_9ACTN</name>
<dbReference type="InterPro" id="IPR000182">
    <property type="entry name" value="GNAT_dom"/>
</dbReference>
<organism evidence="4 5">
    <name type="scientific">Hamadaea flava</name>
    <dbReference type="NCBI Taxonomy" id="1742688"/>
    <lineage>
        <taxon>Bacteria</taxon>
        <taxon>Bacillati</taxon>
        <taxon>Actinomycetota</taxon>
        <taxon>Actinomycetes</taxon>
        <taxon>Micromonosporales</taxon>
        <taxon>Micromonosporaceae</taxon>
        <taxon>Hamadaea</taxon>
    </lineage>
</organism>
<reference evidence="5" key="1">
    <citation type="journal article" date="2019" name="Int. J. Syst. Evol. Microbiol.">
        <title>The Global Catalogue of Microorganisms (GCM) 10K type strain sequencing project: providing services to taxonomists for standard genome sequencing and annotation.</title>
        <authorList>
            <consortium name="The Broad Institute Genomics Platform"/>
            <consortium name="The Broad Institute Genome Sequencing Center for Infectious Disease"/>
            <person name="Wu L."/>
            <person name="Ma J."/>
        </authorList>
    </citation>
    <scope>NUCLEOTIDE SEQUENCE [LARGE SCALE GENOMIC DNA]</scope>
    <source>
        <strain evidence="5">CGMCC 4.7289</strain>
    </source>
</reference>
<dbReference type="EC" id="2.3.1.-" evidence="4"/>
<dbReference type="EMBL" id="JBHSAY010000013">
    <property type="protein sequence ID" value="MFC4133750.1"/>
    <property type="molecule type" value="Genomic_DNA"/>
</dbReference>
<dbReference type="CDD" id="cd04301">
    <property type="entry name" value="NAT_SF"/>
    <property type="match status" value="2"/>
</dbReference>
<dbReference type="InterPro" id="IPR016181">
    <property type="entry name" value="Acyl_CoA_acyltransferase"/>
</dbReference>
<dbReference type="Gene3D" id="3.40.630.30">
    <property type="match status" value="1"/>
</dbReference>
<protein>
    <submittedName>
        <fullName evidence="4">GNAT family N-acetyltransferase</fullName>
        <ecNumber evidence="4">2.3.1.-</ecNumber>
    </submittedName>
</protein>
<sequence>MTDLVLPAGYTARPVQTADVSALHALVQTCERRLHGYAESDADEIRAVLGRPGLDPATDTVLVTAPDGTVAAWAWMNRRSDADVHPAHRGRGIGTGLLDWIEHRAGSAVISQTAPDGDHAAAGLLRSHGWTPMVTSWQLAIAFDEPPVVDAPGGITLRPFQPGDEQDAYLVLEDAFDEWQQRRKSYEEWAMLTVGRDAFDPARSVVAADGGQLVGVLLALDLPGIADGYIERLAVRADHRGRGLAQALLRACFAAYHAAGRRSCVVWTHSDTGALGVYERAGMTVRRSSTVYRNAPAPS</sequence>
<gene>
    <name evidence="4" type="ORF">ACFOZ4_24325</name>
</gene>
<dbReference type="GO" id="GO:0016746">
    <property type="term" value="F:acyltransferase activity"/>
    <property type="evidence" value="ECO:0007669"/>
    <property type="project" value="UniProtKB-KW"/>
</dbReference>
<keyword evidence="2 4" id="KW-0012">Acyltransferase</keyword>
<dbReference type="PANTHER" id="PTHR43877">
    <property type="entry name" value="AMINOALKYLPHOSPHONATE N-ACETYLTRANSFERASE-RELATED-RELATED"/>
    <property type="match status" value="1"/>
</dbReference>
<feature type="domain" description="N-acetyltransferase" evidence="3">
    <location>
        <begin position="155"/>
        <end position="299"/>
    </location>
</feature>
<evidence type="ECO:0000256" key="1">
    <source>
        <dbReference type="ARBA" id="ARBA00022679"/>
    </source>
</evidence>
<comment type="caution">
    <text evidence="4">The sequence shown here is derived from an EMBL/GenBank/DDBJ whole genome shotgun (WGS) entry which is preliminary data.</text>
</comment>
<keyword evidence="5" id="KW-1185">Reference proteome</keyword>
<dbReference type="RefSeq" id="WP_253750426.1">
    <property type="nucleotide sequence ID" value="NZ_JAMZDZ010000001.1"/>
</dbReference>
<evidence type="ECO:0000256" key="2">
    <source>
        <dbReference type="ARBA" id="ARBA00023315"/>
    </source>
</evidence>
<proteinExistence type="predicted"/>
<evidence type="ECO:0000313" key="4">
    <source>
        <dbReference type="EMBL" id="MFC4133750.1"/>
    </source>
</evidence>
<dbReference type="PROSITE" id="PS51186">
    <property type="entry name" value="GNAT"/>
    <property type="match status" value="2"/>
</dbReference>
<dbReference type="InterPro" id="IPR050832">
    <property type="entry name" value="Bact_Acetyltransf"/>
</dbReference>
<feature type="domain" description="N-acetyltransferase" evidence="3">
    <location>
        <begin position="10"/>
        <end position="150"/>
    </location>
</feature>
<dbReference type="SUPFAM" id="SSF55729">
    <property type="entry name" value="Acyl-CoA N-acyltransferases (Nat)"/>
    <property type="match status" value="2"/>
</dbReference>
<dbReference type="Proteomes" id="UP001595816">
    <property type="component" value="Unassembled WGS sequence"/>
</dbReference>
<keyword evidence="1 4" id="KW-0808">Transferase</keyword>